<evidence type="ECO:0000256" key="9">
    <source>
        <dbReference type="ARBA" id="ARBA00023136"/>
    </source>
</evidence>
<evidence type="ECO:0000256" key="4">
    <source>
        <dbReference type="ARBA" id="ARBA00022679"/>
    </source>
</evidence>
<keyword evidence="11" id="KW-1185">Reference proteome</keyword>
<keyword evidence="8 10" id="KW-0333">Golgi apparatus</keyword>
<dbReference type="EC" id="2.4.1.-" evidence="10"/>
<evidence type="ECO:0000256" key="5">
    <source>
        <dbReference type="ARBA" id="ARBA00022692"/>
    </source>
</evidence>
<evidence type="ECO:0000256" key="1">
    <source>
        <dbReference type="ARBA" id="ARBA00004323"/>
    </source>
</evidence>
<gene>
    <name evidence="12" type="primary">LOC116306154</name>
</gene>
<dbReference type="InParanoid" id="A0A6P8IY33"/>
<keyword evidence="3 10" id="KW-0328">Glycosyltransferase</keyword>
<evidence type="ECO:0000256" key="7">
    <source>
        <dbReference type="ARBA" id="ARBA00022989"/>
    </source>
</evidence>
<keyword evidence="7" id="KW-1133">Transmembrane helix</keyword>
<comment type="similarity">
    <text evidence="2 10">Belongs to the glycosyltransferase 31 family.</text>
</comment>
<sequence>MLSLQNQKKLLVFASVICLVCLVLVQKNSFKTRLHYAFHSNSSLGDGFISSRTNASDAELGSGPKNSSITIKLKKVATKNNLNITGNVTLIVIISTAPERSQRRERIRKTYWKHCYNDSEVRCFFVTDGKVSSNVSKQLQEENRRYGDMVFQPLAGGREFGLRFLHQIRWASANFNFEYFLRADDDYFICLSRLIHELKHRPKENLVWANFHCDGQNLVWPDEAWMVFTRDIIHRFLGQNKTEMFCHPHADQQIALWLNNIPSKLYFHDPRLHHHPPAAQMAQFAGIKNICDKYMGLHGAYQDKMIEYHKASNDGRKNDVPKIRNFHNYCSHNTRFAWDKIGGRYRFEPKLCGEKPDWLLGHDSWKGGEAGQWRRRR</sequence>
<evidence type="ECO:0000313" key="11">
    <source>
        <dbReference type="Proteomes" id="UP000515163"/>
    </source>
</evidence>
<dbReference type="InterPro" id="IPR002659">
    <property type="entry name" value="Glyco_trans_31"/>
</dbReference>
<dbReference type="OrthoDB" id="5962082at2759"/>
<evidence type="ECO:0000256" key="3">
    <source>
        <dbReference type="ARBA" id="ARBA00022676"/>
    </source>
</evidence>
<dbReference type="KEGG" id="aten:116306154"/>
<dbReference type="GeneID" id="116306154"/>
<organism evidence="11 12">
    <name type="scientific">Actinia tenebrosa</name>
    <name type="common">Australian red waratah sea anemone</name>
    <dbReference type="NCBI Taxonomy" id="6105"/>
    <lineage>
        <taxon>Eukaryota</taxon>
        <taxon>Metazoa</taxon>
        <taxon>Cnidaria</taxon>
        <taxon>Anthozoa</taxon>
        <taxon>Hexacorallia</taxon>
        <taxon>Actiniaria</taxon>
        <taxon>Actiniidae</taxon>
        <taxon>Actinia</taxon>
    </lineage>
</organism>
<keyword evidence="6" id="KW-0735">Signal-anchor</keyword>
<keyword evidence="9" id="KW-0472">Membrane</keyword>
<keyword evidence="4" id="KW-0808">Transferase</keyword>
<protein>
    <recommendedName>
        <fullName evidence="10">Hexosyltransferase</fullName>
        <ecNumber evidence="10">2.4.1.-</ecNumber>
    </recommendedName>
</protein>
<evidence type="ECO:0000256" key="2">
    <source>
        <dbReference type="ARBA" id="ARBA00008661"/>
    </source>
</evidence>
<keyword evidence="5" id="KW-0812">Transmembrane</keyword>
<evidence type="ECO:0000256" key="10">
    <source>
        <dbReference type="RuleBase" id="RU363063"/>
    </source>
</evidence>
<dbReference type="RefSeq" id="XP_031572062.1">
    <property type="nucleotide sequence ID" value="XM_031716202.1"/>
</dbReference>
<dbReference type="GO" id="GO:0006493">
    <property type="term" value="P:protein O-linked glycosylation"/>
    <property type="evidence" value="ECO:0007669"/>
    <property type="project" value="TreeGrafter"/>
</dbReference>
<dbReference type="AlphaFoldDB" id="A0A6P8IY33"/>
<accession>A0A6P8IY33</accession>
<dbReference type="GO" id="GO:0047220">
    <property type="term" value="F:galactosylxylosylprotein 3-beta-galactosyltransferase activity"/>
    <property type="evidence" value="ECO:0007669"/>
    <property type="project" value="TreeGrafter"/>
</dbReference>
<dbReference type="Proteomes" id="UP000515163">
    <property type="component" value="Unplaced"/>
</dbReference>
<dbReference type="Gene3D" id="3.90.550.50">
    <property type="match status" value="1"/>
</dbReference>
<comment type="subcellular location">
    <subcellularLocation>
        <location evidence="1 10">Golgi apparatus membrane</location>
        <topology evidence="1 10">Single-pass type II membrane protein</topology>
    </subcellularLocation>
</comment>
<evidence type="ECO:0000256" key="8">
    <source>
        <dbReference type="ARBA" id="ARBA00023034"/>
    </source>
</evidence>
<reference evidence="12" key="1">
    <citation type="submission" date="2025-08" db="UniProtKB">
        <authorList>
            <consortium name="RefSeq"/>
        </authorList>
    </citation>
    <scope>IDENTIFICATION</scope>
    <source>
        <tissue evidence="12">Tentacle</tissue>
    </source>
</reference>
<dbReference type="PANTHER" id="PTHR11214:SF3">
    <property type="entry name" value="BETA-1,3-GALACTOSYLTRANSFERASE 6"/>
    <property type="match status" value="1"/>
</dbReference>
<evidence type="ECO:0000313" key="12">
    <source>
        <dbReference type="RefSeq" id="XP_031572062.1"/>
    </source>
</evidence>
<proteinExistence type="inferred from homology"/>
<dbReference type="GO" id="GO:0006024">
    <property type="term" value="P:glycosaminoglycan biosynthetic process"/>
    <property type="evidence" value="ECO:0007669"/>
    <property type="project" value="TreeGrafter"/>
</dbReference>
<dbReference type="Pfam" id="PF01762">
    <property type="entry name" value="Galactosyl_T"/>
    <property type="match status" value="1"/>
</dbReference>
<dbReference type="GO" id="GO:0000139">
    <property type="term" value="C:Golgi membrane"/>
    <property type="evidence" value="ECO:0007669"/>
    <property type="project" value="UniProtKB-SubCell"/>
</dbReference>
<name>A0A6P8IY33_ACTTE</name>
<dbReference type="PANTHER" id="PTHR11214">
    <property type="entry name" value="BETA-1,3-N-ACETYLGLUCOSAMINYLTRANSFERASE"/>
    <property type="match status" value="1"/>
</dbReference>
<evidence type="ECO:0000256" key="6">
    <source>
        <dbReference type="ARBA" id="ARBA00022968"/>
    </source>
</evidence>